<evidence type="ECO:0000313" key="1">
    <source>
        <dbReference type="EMBL" id="DAE11734.1"/>
    </source>
</evidence>
<reference evidence="1" key="1">
    <citation type="journal article" date="2021" name="Proc. Natl. Acad. Sci. U.S.A.">
        <title>A Catalog of Tens of Thousands of Viruses from Human Metagenomes Reveals Hidden Associations with Chronic Diseases.</title>
        <authorList>
            <person name="Tisza M.J."/>
            <person name="Buck C.B."/>
        </authorList>
    </citation>
    <scope>NUCLEOTIDE SEQUENCE</scope>
    <source>
        <strain evidence="1">Ct2vX3</strain>
    </source>
</reference>
<organism evidence="1">
    <name type="scientific">Siphoviridae sp. ct2vX3</name>
    <dbReference type="NCBI Taxonomy" id="2825318"/>
    <lineage>
        <taxon>Viruses</taxon>
        <taxon>Duplodnaviria</taxon>
        <taxon>Heunggongvirae</taxon>
        <taxon>Uroviricota</taxon>
        <taxon>Caudoviricetes</taxon>
    </lineage>
</organism>
<accession>A0A8S5PXG7</accession>
<dbReference type="EMBL" id="BK015535">
    <property type="protein sequence ID" value="DAE11734.1"/>
    <property type="molecule type" value="Genomic_DNA"/>
</dbReference>
<protein>
    <submittedName>
        <fullName evidence="1">Uncharacterized protein</fullName>
    </submittedName>
</protein>
<sequence>MKYVVRFNEVGHKYPKFECRHVEADSKEEAIKKAEEKRKHSEYTEVYYCMTEDTWAIFAINCFDRDDYNRRYRYDRKMKKAKEAE</sequence>
<proteinExistence type="predicted"/>
<name>A0A8S5PXG7_9CAUD</name>